<organism evidence="3 4">
    <name type="scientific">Panicum miliaceum</name>
    <name type="common">Proso millet</name>
    <name type="synonym">Broomcorn millet</name>
    <dbReference type="NCBI Taxonomy" id="4540"/>
    <lineage>
        <taxon>Eukaryota</taxon>
        <taxon>Viridiplantae</taxon>
        <taxon>Streptophyta</taxon>
        <taxon>Embryophyta</taxon>
        <taxon>Tracheophyta</taxon>
        <taxon>Spermatophyta</taxon>
        <taxon>Magnoliopsida</taxon>
        <taxon>Liliopsida</taxon>
        <taxon>Poales</taxon>
        <taxon>Poaceae</taxon>
        <taxon>PACMAD clade</taxon>
        <taxon>Panicoideae</taxon>
        <taxon>Panicodae</taxon>
        <taxon>Paniceae</taxon>
        <taxon>Panicinae</taxon>
        <taxon>Panicum</taxon>
        <taxon>Panicum sect. Panicum</taxon>
    </lineage>
</organism>
<evidence type="ECO:0000313" key="3">
    <source>
        <dbReference type="EMBL" id="RLM49020.1"/>
    </source>
</evidence>
<gene>
    <name evidence="3" type="ORF">C2845_PMPSC055709</name>
</gene>
<feature type="compositionally biased region" description="Polar residues" evidence="1">
    <location>
        <begin position="96"/>
        <end position="107"/>
    </location>
</feature>
<dbReference type="PANTHER" id="PTHR33018:SF34">
    <property type="entry name" value="OS02G0472350 PROTEIN"/>
    <property type="match status" value="1"/>
</dbReference>
<reference evidence="4" key="1">
    <citation type="journal article" date="2019" name="Nat. Commun.">
        <title>The genome of broomcorn millet.</title>
        <authorList>
            <person name="Zou C."/>
            <person name="Miki D."/>
            <person name="Li D."/>
            <person name="Tang Q."/>
            <person name="Xiao L."/>
            <person name="Rajput S."/>
            <person name="Deng P."/>
            <person name="Jia W."/>
            <person name="Huang R."/>
            <person name="Zhang M."/>
            <person name="Sun Y."/>
            <person name="Hu J."/>
            <person name="Fu X."/>
            <person name="Schnable P.S."/>
            <person name="Li F."/>
            <person name="Zhang H."/>
            <person name="Feng B."/>
            <person name="Zhu X."/>
            <person name="Liu R."/>
            <person name="Schnable J.C."/>
            <person name="Zhu J.-K."/>
            <person name="Zhang H."/>
        </authorList>
    </citation>
    <scope>NUCLEOTIDE SEQUENCE [LARGE SCALE GENOMIC DNA]</scope>
</reference>
<accession>A0A3L6PC99</accession>
<dbReference type="EMBL" id="PQIB02000616">
    <property type="protein sequence ID" value="RLM49020.1"/>
    <property type="molecule type" value="Genomic_DNA"/>
</dbReference>
<dbReference type="Proteomes" id="UP000275267">
    <property type="component" value="Unassembled WGS sequence"/>
</dbReference>
<evidence type="ECO:0000313" key="4">
    <source>
        <dbReference type="Proteomes" id="UP000275267"/>
    </source>
</evidence>
<feature type="region of interest" description="Disordered" evidence="1">
    <location>
        <begin position="96"/>
        <end position="132"/>
    </location>
</feature>
<feature type="compositionally biased region" description="Polar residues" evidence="1">
    <location>
        <begin position="123"/>
        <end position="132"/>
    </location>
</feature>
<dbReference type="OrthoDB" id="689727at2759"/>
<dbReference type="PANTHER" id="PTHR33018">
    <property type="entry name" value="OS10G0338966 PROTEIN-RELATED"/>
    <property type="match status" value="1"/>
</dbReference>
<feature type="compositionally biased region" description="Low complexity" evidence="1">
    <location>
        <begin position="247"/>
        <end position="263"/>
    </location>
</feature>
<dbReference type="STRING" id="4540.A0A3L6PC99"/>
<comment type="caution">
    <text evidence="3">The sequence shown here is derived from an EMBL/GenBank/DDBJ whole genome shotgun (WGS) entry which is preliminary data.</text>
</comment>
<feature type="compositionally biased region" description="Low complexity" evidence="1">
    <location>
        <begin position="112"/>
        <end position="121"/>
    </location>
</feature>
<sequence length="351" mass="38104">MSKVIKDKHEASQSSGTTWVRENDLLTSCLGPEQPGRVRGMSSYNGWKHAWPEFSGMYRKRKRTGSVDVEAIKSELRAEVTNDIISMLAAQGIQLQLPPTSRNQSPTPGRRSSCASASEAENLNINDANPDQMQEDVKLDTTDVMDTIDQLTEPTPCSLVGTHGGYQVEVARGLVYPQQTILHSVPVLYGYAVVKVEMVCNNSEGDVLDPPPPNDEIKTLGQAMLQRIQWKRSHIIVNPPPIDHTSSKSSKVASKSPSSASLSGHALPPKEPVIQTKSCTVLPSMEEVVASNSSKKDAGKSVPKQQQNVACRTYAAAKTTKKIATSSQRQQQQVSEAAVMTTKKPAASSQK</sequence>
<dbReference type="Pfam" id="PF26133">
    <property type="entry name" value="DUF8039"/>
    <property type="match status" value="1"/>
</dbReference>
<protein>
    <recommendedName>
        <fullName evidence="2">DUF8039 domain-containing protein</fullName>
    </recommendedName>
</protein>
<evidence type="ECO:0000259" key="2">
    <source>
        <dbReference type="Pfam" id="PF26133"/>
    </source>
</evidence>
<name>A0A3L6PC99_PANMI</name>
<dbReference type="AlphaFoldDB" id="A0A3L6PC99"/>
<proteinExistence type="predicted"/>
<feature type="domain" description="DUF8039" evidence="2">
    <location>
        <begin position="147"/>
        <end position="237"/>
    </location>
</feature>
<feature type="compositionally biased region" description="Low complexity" evidence="1">
    <location>
        <begin position="313"/>
        <end position="325"/>
    </location>
</feature>
<feature type="compositionally biased region" description="Polar residues" evidence="1">
    <location>
        <begin position="326"/>
        <end position="335"/>
    </location>
</feature>
<dbReference type="InterPro" id="IPR058352">
    <property type="entry name" value="DUF8039"/>
</dbReference>
<evidence type="ECO:0000256" key="1">
    <source>
        <dbReference type="SAM" id="MobiDB-lite"/>
    </source>
</evidence>
<feature type="region of interest" description="Disordered" evidence="1">
    <location>
        <begin position="237"/>
        <end position="273"/>
    </location>
</feature>
<keyword evidence="4" id="KW-1185">Reference proteome</keyword>
<feature type="region of interest" description="Disordered" evidence="1">
    <location>
        <begin position="289"/>
        <end position="351"/>
    </location>
</feature>